<keyword evidence="2" id="KW-1185">Reference proteome</keyword>
<sequence>MEGKEAYPKWLIETKKTVGKAKEWKNFIAALQGAVDQHLKENHVPSFADLAPAERILFVDRASRSLQTGSNYDQLYNATSHLLDQQVNNTVAKEMLSDSSAVGVAKPELINEHLKDGVVSILKRWPEMKVKFHMCLNIPVPTKLRTNAWTLFMSDPRARKDYVEKLMKEPKKAISDQDQLISQTCENMLRIQNTFSDIGPPTVGSFFAMKAVLSYFHAQQNDTEELHHVYYLLILPMLHTLSPHISKTKPAANNVVMILVEMYLTFIRDRPKYVCDIKNEHRTELKSFSDKVAEHLAAYEKSTQGNLATFIACLSQTGQRFLNKDTLMYIWDQQTTFSDVKM</sequence>
<evidence type="ECO:0000313" key="2">
    <source>
        <dbReference type="Proteomes" id="UP000593567"/>
    </source>
</evidence>
<gene>
    <name evidence="1" type="ORF">EB796_004544</name>
</gene>
<organism evidence="1 2">
    <name type="scientific">Bugula neritina</name>
    <name type="common">Brown bryozoan</name>
    <name type="synonym">Sertularia neritina</name>
    <dbReference type="NCBI Taxonomy" id="10212"/>
    <lineage>
        <taxon>Eukaryota</taxon>
        <taxon>Metazoa</taxon>
        <taxon>Spiralia</taxon>
        <taxon>Lophotrochozoa</taxon>
        <taxon>Bryozoa</taxon>
        <taxon>Gymnolaemata</taxon>
        <taxon>Cheilostomatida</taxon>
        <taxon>Flustrina</taxon>
        <taxon>Buguloidea</taxon>
        <taxon>Bugulidae</taxon>
        <taxon>Bugula</taxon>
    </lineage>
</organism>
<dbReference type="EMBL" id="VXIV02000616">
    <property type="protein sequence ID" value="KAF6037136.1"/>
    <property type="molecule type" value="Genomic_DNA"/>
</dbReference>
<evidence type="ECO:0000313" key="1">
    <source>
        <dbReference type="EMBL" id="KAF6037136.1"/>
    </source>
</evidence>
<dbReference type="Proteomes" id="UP000593567">
    <property type="component" value="Unassembled WGS sequence"/>
</dbReference>
<proteinExistence type="predicted"/>
<reference evidence="1" key="1">
    <citation type="submission" date="2020-06" db="EMBL/GenBank/DDBJ databases">
        <title>Draft genome of Bugula neritina, a colonial animal packing powerful symbionts and potential medicines.</title>
        <authorList>
            <person name="Rayko M."/>
        </authorList>
    </citation>
    <scope>NUCLEOTIDE SEQUENCE [LARGE SCALE GENOMIC DNA]</scope>
    <source>
        <strain evidence="1">Kwan_BN1</strain>
    </source>
</reference>
<comment type="caution">
    <text evidence="1">The sequence shown here is derived from an EMBL/GenBank/DDBJ whole genome shotgun (WGS) entry which is preliminary data.</text>
</comment>
<accession>A0A7J7KI45</accession>
<name>A0A7J7KI45_BUGNE</name>
<dbReference type="OrthoDB" id="2126613at2759"/>
<dbReference type="AlphaFoldDB" id="A0A7J7KI45"/>
<protein>
    <submittedName>
        <fullName evidence="1">Uncharacterized protein</fullName>
    </submittedName>
</protein>